<keyword evidence="1" id="KW-1133">Transmembrane helix</keyword>
<evidence type="ECO:0000313" key="2">
    <source>
        <dbReference type="EMBL" id="CAK9056692.1"/>
    </source>
</evidence>
<evidence type="ECO:0000256" key="1">
    <source>
        <dbReference type="SAM" id="Phobius"/>
    </source>
</evidence>
<sequence length="115" mass="12889">MPVTSLAKTGTYLAIFITALTSILWVTLLMQPKGWALRISPYYTIDTGVWQVNVSRGAILKLVPGTKGRRVIEDHCLESFSRPKTNDKQSREVLGMVYTSRAQHGGFQGVLVWHQ</sequence>
<accession>A0ABP0N0Y1</accession>
<comment type="caution">
    <text evidence="2">The sequence shown here is derived from an EMBL/GenBank/DDBJ whole genome shotgun (WGS) entry which is preliminary data.</text>
</comment>
<proteinExistence type="predicted"/>
<evidence type="ECO:0000313" key="3">
    <source>
        <dbReference type="Proteomes" id="UP001642484"/>
    </source>
</evidence>
<reference evidence="2 3" key="1">
    <citation type="submission" date="2024-02" db="EMBL/GenBank/DDBJ databases">
        <authorList>
            <person name="Chen Y."/>
            <person name="Shah S."/>
            <person name="Dougan E. K."/>
            <person name="Thang M."/>
            <person name="Chan C."/>
        </authorList>
    </citation>
    <scope>NUCLEOTIDE SEQUENCE [LARGE SCALE GENOMIC DNA]</scope>
</reference>
<organism evidence="2 3">
    <name type="scientific">Durusdinium trenchii</name>
    <dbReference type="NCBI Taxonomy" id="1381693"/>
    <lineage>
        <taxon>Eukaryota</taxon>
        <taxon>Sar</taxon>
        <taxon>Alveolata</taxon>
        <taxon>Dinophyceae</taxon>
        <taxon>Suessiales</taxon>
        <taxon>Symbiodiniaceae</taxon>
        <taxon>Durusdinium</taxon>
    </lineage>
</organism>
<dbReference type="Proteomes" id="UP001642484">
    <property type="component" value="Unassembled WGS sequence"/>
</dbReference>
<keyword evidence="1" id="KW-0472">Membrane</keyword>
<protein>
    <submittedName>
        <fullName evidence="2">Uncharacterized protein</fullName>
    </submittedName>
</protein>
<gene>
    <name evidence="2" type="ORF">CCMP2556_LOCUS28055</name>
</gene>
<feature type="transmembrane region" description="Helical" evidence="1">
    <location>
        <begin position="12"/>
        <end position="30"/>
    </location>
</feature>
<keyword evidence="1" id="KW-0812">Transmembrane</keyword>
<dbReference type="EMBL" id="CAXAMN010020857">
    <property type="protein sequence ID" value="CAK9056692.1"/>
    <property type="molecule type" value="Genomic_DNA"/>
</dbReference>
<name>A0ABP0N0Y1_9DINO</name>
<keyword evidence="3" id="KW-1185">Reference proteome</keyword>